<dbReference type="GO" id="GO:0005886">
    <property type="term" value="C:plasma membrane"/>
    <property type="evidence" value="ECO:0007669"/>
    <property type="project" value="UniProtKB-SubCell"/>
</dbReference>
<dbReference type="EMBL" id="BC124029">
    <property type="protein sequence ID" value="AAI24030.1"/>
    <property type="molecule type" value="mRNA"/>
</dbReference>
<evidence type="ECO:0000256" key="1">
    <source>
        <dbReference type="ARBA" id="ARBA00004236"/>
    </source>
</evidence>
<keyword evidence="2" id="KW-1003">Cell membrane</keyword>
<dbReference type="GO" id="GO:0051726">
    <property type="term" value="P:regulation of cell cycle"/>
    <property type="evidence" value="ECO:0007669"/>
    <property type="project" value="InterPro"/>
</dbReference>
<evidence type="ECO:0000313" key="13">
    <source>
        <dbReference type="Xenbase" id="XB-GENE-966199"/>
    </source>
</evidence>
<dbReference type="Reactome" id="R-XTR-5632681">
    <property type="pathway name" value="Ligand-receptor interactions"/>
</dbReference>
<dbReference type="Xenbase" id="XB-GENE-966199">
    <property type="gene designation" value="gas1"/>
</dbReference>
<dbReference type="RefSeq" id="NP_001072692.1">
    <property type="nucleotide sequence ID" value="NM_001079224.1"/>
</dbReference>
<feature type="domain" description="GDNF/GAS1" evidence="8">
    <location>
        <begin position="24"/>
        <end position="108"/>
    </location>
</feature>
<dbReference type="CTD" id="2619"/>
<evidence type="ECO:0000256" key="5">
    <source>
        <dbReference type="ARBA" id="ARBA00023180"/>
    </source>
</evidence>
<dbReference type="SMART" id="SM00907">
    <property type="entry name" value="GDNF"/>
    <property type="match status" value="2"/>
</dbReference>
<dbReference type="Proteomes" id="UP000008143">
    <property type="component" value="Chromosome 1"/>
</dbReference>
<dbReference type="AlphaFoldDB" id="Q08CY8"/>
<gene>
    <name evidence="10 12 13" type="primary">gas1</name>
    <name evidence="9" type="synonym">MGC147541</name>
</gene>
<evidence type="ECO:0000259" key="8">
    <source>
        <dbReference type="SMART" id="SM00907"/>
    </source>
</evidence>
<dbReference type="Pfam" id="PF02351">
    <property type="entry name" value="GDNF"/>
    <property type="match status" value="1"/>
</dbReference>
<dbReference type="OrthoDB" id="5950623at2759"/>
<reference evidence="12" key="1">
    <citation type="journal article" date="2002" name="Dev. Dyn.">
        <title>Genetic and genomic tools for Xenopus research: The NIH Xenopus initiative.</title>
        <authorList>
            <person name="Klein S.L."/>
            <person name="Strausberg R.L."/>
            <person name="Wagner L."/>
            <person name="Pontius J."/>
            <person name="Clifton S.W."/>
            <person name="Richardson P."/>
        </authorList>
    </citation>
    <scope>NUCLEOTIDE SEQUENCE</scope>
</reference>
<proteinExistence type="evidence at transcript level"/>
<organism evidence="9">
    <name type="scientific">Xenopus tropicalis</name>
    <name type="common">Western clawed frog</name>
    <name type="synonym">Silurana tropicalis</name>
    <dbReference type="NCBI Taxonomy" id="8364"/>
    <lineage>
        <taxon>Eukaryota</taxon>
        <taxon>Metazoa</taxon>
        <taxon>Chordata</taxon>
        <taxon>Craniata</taxon>
        <taxon>Vertebrata</taxon>
        <taxon>Euteleostomi</taxon>
        <taxon>Amphibia</taxon>
        <taxon>Batrachia</taxon>
        <taxon>Anura</taxon>
        <taxon>Pipoidea</taxon>
        <taxon>Pipidae</taxon>
        <taxon>Xenopodinae</taxon>
        <taxon>Xenopus</taxon>
        <taxon>Silurana</taxon>
    </lineage>
</organism>
<sequence>MALLCVLLLMGSLLGGSWGRRLICWQAMMRCQEEAECSYAYRQYIEACSSVLVRPGEATSASSRRRCPSHCISALIQLNHTKWGPALEDCDCAVDETCRATKRAIEPCMPRTSTDSGGTGASNGRAVMGCMEARKLCEGDWRCGTSLSRYLTQCGRLFNGLRCTDECKEVIEDMMRVPKALLLSECECDGHERPICESIKENMARLCFGMDVGNSGPGSSGRSEYDYDEEYEEEVGTKVEGSYEDYQQPSGKPGEQDGSIKGSPSGAQTAAWTGCLLLGAIVLALPVL</sequence>
<reference evidence="10" key="3">
    <citation type="journal article" date="2010" name="Science">
        <title>The genome of the Western clawed frog Xenopus tropicalis.</title>
        <authorList>
            <person name="Hellsten U."/>
            <person name="Harland R.M."/>
            <person name="Gilchrist M.J."/>
            <person name="Hendrix D."/>
            <person name="Jurka J."/>
            <person name="Kapitonov V."/>
            <person name="Ovcharenko I."/>
            <person name="Putnam N.H."/>
            <person name="Shu S."/>
            <person name="Taher L."/>
            <person name="Blitz I.L."/>
            <person name="Blumberg B."/>
            <person name="Dichmann D.S."/>
            <person name="Dubchak I."/>
            <person name="Amaya E."/>
            <person name="Detter J.C."/>
            <person name="Fletcher R."/>
            <person name="Gerhard D.S."/>
            <person name="Goodstein D."/>
            <person name="Graves T."/>
            <person name="Grigoriev I.V."/>
            <person name="Grimwood J."/>
            <person name="Kawashima T."/>
            <person name="Lindquist E."/>
            <person name="Lucas S.M."/>
            <person name="Mead P.E."/>
            <person name="Mitros T."/>
            <person name="Ogino H."/>
            <person name="Ohta Y."/>
            <person name="Poliakov A.V."/>
            <person name="Pollet N."/>
            <person name="Robert J."/>
            <person name="Salamov A."/>
            <person name="Sater A.K."/>
            <person name="Schmutz J."/>
            <person name="Terry A."/>
            <person name="Vize P.D."/>
            <person name="Warren W.C."/>
            <person name="Wells D."/>
            <person name="Wills A."/>
            <person name="Wilson R.K."/>
            <person name="Zimmerman L.B."/>
            <person name="Zorn A.M."/>
            <person name="Grainger R."/>
            <person name="Grammer T."/>
            <person name="Khokha M.K."/>
            <person name="Richardson P.M."/>
            <person name="Rokhsar D.S."/>
        </authorList>
    </citation>
    <scope>NUCLEOTIDE SEQUENCE [LARGE SCALE GENOMIC DNA]</scope>
    <source>
        <strain evidence="10">Nigerian</strain>
    </source>
</reference>
<dbReference type="AGR" id="Xenbase:XB-GENE-966199"/>
<dbReference type="InterPro" id="IPR016017">
    <property type="entry name" value="GDNF/GAS1"/>
</dbReference>
<dbReference type="OMA" id="AMLQCQE"/>
<reference evidence="9" key="2">
    <citation type="submission" date="2006-09" db="EMBL/GenBank/DDBJ databases">
        <authorList>
            <consortium name="NIH - Xenopus Gene Collection (XGC) project"/>
        </authorList>
    </citation>
    <scope>NUCLEOTIDE SEQUENCE [LARGE SCALE MRNA]</scope>
    <source>
        <strain evidence="9">N6</strain>
        <tissue evidence="9">Oviduct</tissue>
    </source>
</reference>
<feature type="signal peptide" evidence="7">
    <location>
        <begin position="1"/>
        <end position="19"/>
    </location>
</feature>
<keyword evidence="5" id="KW-0325">Glycoprotein</keyword>
<keyword evidence="4" id="KW-0472">Membrane</keyword>
<comment type="subcellular location">
    <subcellularLocation>
        <location evidence="1">Cell membrane</location>
    </subcellularLocation>
</comment>
<protein>
    <submittedName>
        <fullName evidence="10">Growth arrest specific 1</fullName>
    </submittedName>
    <submittedName>
        <fullName evidence="12">Growth arrest-specific protein 1 precursor</fullName>
    </submittedName>
</protein>
<reference evidence="10" key="4">
    <citation type="submission" date="2021-03" db="UniProtKB">
        <authorList>
            <consortium name="Ensembl"/>
        </authorList>
    </citation>
    <scope>IDENTIFICATION</scope>
</reference>
<feature type="region of interest" description="Disordered" evidence="6">
    <location>
        <begin position="216"/>
        <end position="265"/>
    </location>
</feature>
<evidence type="ECO:0000313" key="11">
    <source>
        <dbReference type="Proteomes" id="UP000008143"/>
    </source>
</evidence>
<evidence type="ECO:0000313" key="12">
    <source>
        <dbReference type="RefSeq" id="NP_001072692.1"/>
    </source>
</evidence>
<dbReference type="GeneID" id="780149"/>
<reference evidence="12" key="5">
    <citation type="submission" date="2025-04" db="UniProtKB">
        <authorList>
            <consortium name="RefSeq"/>
        </authorList>
    </citation>
    <scope>IDENTIFICATION</scope>
</reference>
<dbReference type="Ensembl" id="ENSXETT00000113989">
    <property type="protein sequence ID" value="ENSXETP00000114876"/>
    <property type="gene ID" value="ENSXETG00000048456"/>
</dbReference>
<dbReference type="PANTHER" id="PTHR16840:SF3">
    <property type="entry name" value="GROWTH ARREST-SPECIFIC PROTEIN 1"/>
    <property type="match status" value="1"/>
</dbReference>
<dbReference type="InterPro" id="IPR039596">
    <property type="entry name" value="GAS1"/>
</dbReference>
<dbReference type="GeneTree" id="ENSGT00390000001195"/>
<dbReference type="PANTHER" id="PTHR16840">
    <property type="entry name" value="GROWTH ARREST-SPECIFIC PROTEIN 1"/>
    <property type="match status" value="1"/>
</dbReference>
<name>Q08CY8_XENTR</name>
<dbReference type="DNASU" id="780149"/>
<feature type="domain" description="GDNF/GAS1" evidence="8">
    <location>
        <begin position="130"/>
        <end position="207"/>
    </location>
</feature>
<evidence type="ECO:0000256" key="7">
    <source>
        <dbReference type="SAM" id="SignalP"/>
    </source>
</evidence>
<evidence type="ECO:0000256" key="4">
    <source>
        <dbReference type="ARBA" id="ARBA00023136"/>
    </source>
</evidence>
<keyword evidence="11" id="KW-1185">Reference proteome</keyword>
<keyword evidence="3 7" id="KW-0732">Signal</keyword>
<evidence type="ECO:0000256" key="2">
    <source>
        <dbReference type="ARBA" id="ARBA00022475"/>
    </source>
</evidence>
<evidence type="ECO:0000313" key="10">
    <source>
        <dbReference type="Ensembl" id="ENSXETP00000114876"/>
    </source>
</evidence>
<dbReference type="KEGG" id="xtr:780149"/>
<accession>Q08CY8</accession>
<evidence type="ECO:0000313" key="9">
    <source>
        <dbReference type="EMBL" id="AAI24030.1"/>
    </source>
</evidence>
<feature type="chain" id="PRO_5033206386" evidence="7 12">
    <location>
        <begin position="20"/>
        <end position="288"/>
    </location>
</feature>
<evidence type="ECO:0000256" key="6">
    <source>
        <dbReference type="SAM" id="MobiDB-lite"/>
    </source>
</evidence>
<evidence type="ECO:0000256" key="3">
    <source>
        <dbReference type="ARBA" id="ARBA00022729"/>
    </source>
</evidence>